<evidence type="ECO:0000256" key="6">
    <source>
        <dbReference type="RuleBase" id="RU000682"/>
    </source>
</evidence>
<keyword evidence="3 5" id="KW-0371">Homeobox</keyword>
<evidence type="ECO:0000256" key="7">
    <source>
        <dbReference type="SAM" id="MobiDB-lite"/>
    </source>
</evidence>
<dbReference type="GeneID" id="105809499"/>
<protein>
    <submittedName>
        <fullName evidence="9">Divergent-paired related homeobox</fullName>
    </submittedName>
</protein>
<feature type="compositionally biased region" description="Polar residues" evidence="7">
    <location>
        <begin position="124"/>
        <end position="134"/>
    </location>
</feature>
<name>A0A2K6GCF8_PROCO</name>
<dbReference type="AlphaFoldDB" id="A0A2K6GCF8"/>
<comment type="subcellular location">
    <subcellularLocation>
        <location evidence="1 5 6">Nucleus</location>
    </subcellularLocation>
</comment>
<feature type="DNA-binding region" description="Homeobox" evidence="5">
    <location>
        <begin position="62"/>
        <end position="121"/>
    </location>
</feature>
<feature type="region of interest" description="Disordered" evidence="7">
    <location>
        <begin position="1"/>
        <end position="23"/>
    </location>
</feature>
<keyword evidence="2 5" id="KW-0238">DNA-binding</keyword>
<dbReference type="Ensembl" id="ENSPCOT00000034587.1">
    <property type="protein sequence ID" value="ENSPCOP00000023907.1"/>
    <property type="gene ID" value="ENSPCOG00000024106.1"/>
</dbReference>
<dbReference type="OrthoDB" id="6159439at2759"/>
<dbReference type="GeneTree" id="ENSGT00640000091698"/>
<dbReference type="SUPFAM" id="SSF46689">
    <property type="entry name" value="Homeodomain-like"/>
    <property type="match status" value="1"/>
</dbReference>
<dbReference type="InterPro" id="IPR017970">
    <property type="entry name" value="Homeobox_CS"/>
</dbReference>
<feature type="compositionally biased region" description="Basic and acidic residues" evidence="7">
    <location>
        <begin position="1"/>
        <end position="17"/>
    </location>
</feature>
<keyword evidence="10" id="KW-1185">Reference proteome</keyword>
<evidence type="ECO:0000259" key="8">
    <source>
        <dbReference type="PROSITE" id="PS50071"/>
    </source>
</evidence>
<dbReference type="InterPro" id="IPR009057">
    <property type="entry name" value="Homeodomain-like_sf"/>
</dbReference>
<dbReference type="InterPro" id="IPR001356">
    <property type="entry name" value="HD"/>
</dbReference>
<dbReference type="KEGG" id="pcoq:105809499"/>
<sequence length="240" mass="27184">MQAEVLNRDSKGQDGRKSWQLQGPKGVTAPHLCQIFKVTFVKLIKASVDELRAVNSTRQMHPHRKRTMFTEKQLKALNVLFNENPYPNPSLQREMASKIDVHPTVLQVWFKNHRAKLKKAKCKNVQQKQGAQERQTPEGGVKASPSQRNTEIQPRSATAAYPAALIYTGLQAPSYQLSLYPTIRVPTDVFFGHRIVHFGCCQDPNIYSLYPIVESQVGSPRFGPHVFGCSLLQSRDRHEP</sequence>
<dbReference type="GO" id="GO:0000978">
    <property type="term" value="F:RNA polymerase II cis-regulatory region sequence-specific DNA binding"/>
    <property type="evidence" value="ECO:0007669"/>
    <property type="project" value="TreeGrafter"/>
</dbReference>
<keyword evidence="4 5" id="KW-0539">Nucleus</keyword>
<dbReference type="GO" id="GO:0000981">
    <property type="term" value="F:DNA-binding transcription factor activity, RNA polymerase II-specific"/>
    <property type="evidence" value="ECO:0007669"/>
    <property type="project" value="InterPro"/>
</dbReference>
<dbReference type="Proteomes" id="UP000233160">
    <property type="component" value="Unassembled WGS sequence"/>
</dbReference>
<evidence type="ECO:0000313" key="10">
    <source>
        <dbReference type="Proteomes" id="UP000233160"/>
    </source>
</evidence>
<dbReference type="Gene3D" id="1.10.10.60">
    <property type="entry name" value="Homeodomain-like"/>
    <property type="match status" value="1"/>
</dbReference>
<gene>
    <name evidence="9" type="primary">DPRX</name>
</gene>
<dbReference type="GO" id="GO:0005634">
    <property type="term" value="C:nucleus"/>
    <property type="evidence" value="ECO:0007669"/>
    <property type="project" value="UniProtKB-SubCell"/>
</dbReference>
<evidence type="ECO:0000256" key="2">
    <source>
        <dbReference type="ARBA" id="ARBA00023125"/>
    </source>
</evidence>
<dbReference type="PANTHER" id="PTHR45793:SF15">
    <property type="entry name" value="DIVERGENT PAIRED-RELATED HOMEOBOX"/>
    <property type="match status" value="1"/>
</dbReference>
<organism evidence="9 10">
    <name type="scientific">Propithecus coquereli</name>
    <name type="common">Coquerel's sifaka</name>
    <name type="synonym">Propithecus verreauxi coquereli</name>
    <dbReference type="NCBI Taxonomy" id="379532"/>
    <lineage>
        <taxon>Eukaryota</taxon>
        <taxon>Metazoa</taxon>
        <taxon>Chordata</taxon>
        <taxon>Craniata</taxon>
        <taxon>Vertebrata</taxon>
        <taxon>Euteleostomi</taxon>
        <taxon>Mammalia</taxon>
        <taxon>Eutheria</taxon>
        <taxon>Euarchontoglires</taxon>
        <taxon>Primates</taxon>
        <taxon>Strepsirrhini</taxon>
        <taxon>Lemuriformes</taxon>
        <taxon>Indriidae</taxon>
        <taxon>Propithecus</taxon>
    </lineage>
</organism>
<feature type="compositionally biased region" description="Polar residues" evidence="7">
    <location>
        <begin position="144"/>
        <end position="155"/>
    </location>
</feature>
<dbReference type="CDD" id="cd00086">
    <property type="entry name" value="homeodomain"/>
    <property type="match status" value="1"/>
</dbReference>
<dbReference type="SMART" id="SM00389">
    <property type="entry name" value="HOX"/>
    <property type="match status" value="1"/>
</dbReference>
<feature type="region of interest" description="Disordered" evidence="7">
    <location>
        <begin position="121"/>
        <end position="155"/>
    </location>
</feature>
<dbReference type="RefSeq" id="XP_012498775.1">
    <property type="nucleotide sequence ID" value="XM_012643321.1"/>
</dbReference>
<evidence type="ECO:0000256" key="5">
    <source>
        <dbReference type="PROSITE-ProRule" id="PRU00108"/>
    </source>
</evidence>
<dbReference type="OMA" id="FFGHRIV"/>
<dbReference type="PANTHER" id="PTHR45793">
    <property type="entry name" value="HOMEOBOX PROTEIN"/>
    <property type="match status" value="1"/>
</dbReference>
<proteinExistence type="predicted"/>
<evidence type="ECO:0000313" key="9">
    <source>
        <dbReference type="Ensembl" id="ENSPCOP00000023907.1"/>
    </source>
</evidence>
<dbReference type="STRING" id="379532.ENSPCOP00000023907"/>
<dbReference type="PROSITE" id="PS00027">
    <property type="entry name" value="HOMEOBOX_1"/>
    <property type="match status" value="1"/>
</dbReference>
<dbReference type="CTD" id="503834"/>
<feature type="domain" description="Homeobox" evidence="8">
    <location>
        <begin position="60"/>
        <end position="120"/>
    </location>
</feature>
<reference evidence="9" key="2">
    <citation type="submission" date="2025-09" db="UniProtKB">
        <authorList>
            <consortium name="Ensembl"/>
        </authorList>
    </citation>
    <scope>IDENTIFICATION</scope>
</reference>
<dbReference type="PROSITE" id="PS50071">
    <property type="entry name" value="HOMEOBOX_2"/>
    <property type="match status" value="1"/>
</dbReference>
<dbReference type="Pfam" id="PF00046">
    <property type="entry name" value="Homeodomain"/>
    <property type="match status" value="1"/>
</dbReference>
<evidence type="ECO:0000256" key="4">
    <source>
        <dbReference type="ARBA" id="ARBA00023242"/>
    </source>
</evidence>
<accession>A0A2K6GCF8</accession>
<reference evidence="9" key="1">
    <citation type="submission" date="2025-08" db="UniProtKB">
        <authorList>
            <consortium name="Ensembl"/>
        </authorList>
    </citation>
    <scope>IDENTIFICATION</scope>
</reference>
<evidence type="ECO:0000256" key="3">
    <source>
        <dbReference type="ARBA" id="ARBA00023155"/>
    </source>
</evidence>
<evidence type="ECO:0000256" key="1">
    <source>
        <dbReference type="ARBA" id="ARBA00004123"/>
    </source>
</evidence>